<dbReference type="Gene3D" id="3.40.366.10">
    <property type="entry name" value="Malonyl-Coenzyme A Acyl Carrier Protein, domain 2"/>
    <property type="match status" value="1"/>
</dbReference>
<proteinExistence type="predicted"/>
<accession>A0A3M7T574</accession>
<comment type="caution">
    <text evidence="1">The sequence shown here is derived from an EMBL/GenBank/DDBJ whole genome shotgun (WGS) entry which is preliminary data.</text>
</comment>
<reference evidence="1 2" key="1">
    <citation type="journal article" date="2018" name="Sci. Rep.">
        <title>Genomic signatures of local adaptation to the degree of environmental predictability in rotifers.</title>
        <authorList>
            <person name="Franch-Gras L."/>
            <person name="Hahn C."/>
            <person name="Garcia-Roger E.M."/>
            <person name="Carmona M.J."/>
            <person name="Serra M."/>
            <person name="Gomez A."/>
        </authorList>
    </citation>
    <scope>NUCLEOTIDE SEQUENCE [LARGE SCALE GENOMIC DNA]</scope>
    <source>
        <strain evidence="1">HYR1</strain>
    </source>
</reference>
<name>A0A3M7T574_BRAPC</name>
<dbReference type="AlphaFoldDB" id="A0A3M7T574"/>
<evidence type="ECO:0000313" key="2">
    <source>
        <dbReference type="Proteomes" id="UP000276133"/>
    </source>
</evidence>
<dbReference type="InterPro" id="IPR001227">
    <property type="entry name" value="Ac_transferase_dom_sf"/>
</dbReference>
<gene>
    <name evidence="1" type="ORF">BpHYR1_029797</name>
</gene>
<dbReference type="Proteomes" id="UP000276133">
    <property type="component" value="Unassembled WGS sequence"/>
</dbReference>
<organism evidence="1 2">
    <name type="scientific">Brachionus plicatilis</name>
    <name type="common">Marine rotifer</name>
    <name type="synonym">Brachionus muelleri</name>
    <dbReference type="NCBI Taxonomy" id="10195"/>
    <lineage>
        <taxon>Eukaryota</taxon>
        <taxon>Metazoa</taxon>
        <taxon>Spiralia</taxon>
        <taxon>Gnathifera</taxon>
        <taxon>Rotifera</taxon>
        <taxon>Eurotatoria</taxon>
        <taxon>Monogononta</taxon>
        <taxon>Pseudotrocha</taxon>
        <taxon>Ploima</taxon>
        <taxon>Brachionidae</taxon>
        <taxon>Brachionus</taxon>
    </lineage>
</organism>
<dbReference type="OrthoDB" id="329835at2759"/>
<dbReference type="GO" id="GO:0016740">
    <property type="term" value="F:transferase activity"/>
    <property type="evidence" value="ECO:0007669"/>
    <property type="project" value="InterPro"/>
</dbReference>
<dbReference type="STRING" id="10195.A0A3M7T574"/>
<dbReference type="Gene3D" id="3.30.70.3290">
    <property type="match status" value="1"/>
</dbReference>
<dbReference type="EMBL" id="REGN01000290">
    <property type="protein sequence ID" value="RNA42978.1"/>
    <property type="molecule type" value="Genomic_DNA"/>
</dbReference>
<sequence>MYVNNCKVLSTEIQGVGSNKIVSDVKKECGAIPCCQNSEGRTGVVQSPVSMNKGIWEQPEIVSELVKLPRVLPFFAKSRQTLEQVMDFVEQNPSDLTVQSLLNAHSTYSPKSFPFRGFCLINGEQKMRQIEQVDDLVQRPVWFLFSGMGVEQWRCGMAREMMKLDSFRRSIMRSYELLKPYGINLIQLITGEQQDRQFIMTGIESY</sequence>
<feature type="non-terminal residue" evidence="1">
    <location>
        <position position="206"/>
    </location>
</feature>
<evidence type="ECO:0000313" key="1">
    <source>
        <dbReference type="EMBL" id="RNA42978.1"/>
    </source>
</evidence>
<keyword evidence="2" id="KW-1185">Reference proteome</keyword>
<protein>
    <submittedName>
        <fullName evidence="1">Fatty acid synthase</fullName>
    </submittedName>
</protein>